<keyword evidence="4 5" id="KW-0505">Motor protein</keyword>
<dbReference type="InterPro" id="IPR027417">
    <property type="entry name" value="P-loop_NTPase"/>
</dbReference>
<feature type="coiled-coil region" evidence="6">
    <location>
        <begin position="1383"/>
        <end position="1452"/>
    </location>
</feature>
<comment type="caution">
    <text evidence="9">The sequence shown here is derived from an EMBL/GenBank/DDBJ whole genome shotgun (WGS) entry which is preliminary data.</text>
</comment>
<evidence type="ECO:0000256" key="7">
    <source>
        <dbReference type="SAM" id="MobiDB-lite"/>
    </source>
</evidence>
<feature type="compositionally biased region" description="Low complexity" evidence="7">
    <location>
        <begin position="2103"/>
        <end position="2113"/>
    </location>
</feature>
<feature type="coiled-coil region" evidence="6">
    <location>
        <begin position="1477"/>
        <end position="1572"/>
    </location>
</feature>
<evidence type="ECO:0000256" key="5">
    <source>
        <dbReference type="PROSITE-ProRule" id="PRU00283"/>
    </source>
</evidence>
<evidence type="ECO:0000256" key="4">
    <source>
        <dbReference type="ARBA" id="ARBA00023175"/>
    </source>
</evidence>
<reference evidence="9 10" key="1">
    <citation type="submission" date="2024-10" db="EMBL/GenBank/DDBJ databases">
        <title>Updated reference genomes for cyclostephanoid diatoms.</title>
        <authorList>
            <person name="Roberts W.R."/>
            <person name="Alverson A.J."/>
        </authorList>
    </citation>
    <scope>NUCLEOTIDE SEQUENCE [LARGE SCALE GENOMIC DNA]</scope>
    <source>
        <strain evidence="9 10">AJA228-03</strain>
    </source>
</reference>
<feature type="coiled-coil region" evidence="6">
    <location>
        <begin position="1616"/>
        <end position="1664"/>
    </location>
</feature>
<feature type="region of interest" description="Disordered" evidence="7">
    <location>
        <begin position="2054"/>
        <end position="2165"/>
    </location>
</feature>
<feature type="compositionally biased region" description="Polar residues" evidence="7">
    <location>
        <begin position="2152"/>
        <end position="2165"/>
    </location>
</feature>
<feature type="coiled-coil region" evidence="6">
    <location>
        <begin position="1723"/>
        <end position="1869"/>
    </location>
</feature>
<feature type="compositionally biased region" description="Basic and acidic residues" evidence="7">
    <location>
        <begin position="560"/>
        <end position="573"/>
    </location>
</feature>
<feature type="coiled-coil region" evidence="6">
    <location>
        <begin position="1110"/>
        <end position="1354"/>
    </location>
</feature>
<keyword evidence="3 6" id="KW-0175">Coiled coil</keyword>
<evidence type="ECO:0000256" key="6">
    <source>
        <dbReference type="SAM" id="Coils"/>
    </source>
</evidence>
<dbReference type="SMART" id="SM00129">
    <property type="entry name" value="KISc"/>
    <property type="match status" value="1"/>
</dbReference>
<dbReference type="PANTHER" id="PTHR47968:SF75">
    <property type="entry name" value="CENTROMERE-ASSOCIATED PROTEIN E"/>
    <property type="match status" value="1"/>
</dbReference>
<dbReference type="InterPro" id="IPR027640">
    <property type="entry name" value="Kinesin-like_fam"/>
</dbReference>
<accession>A0ABD3RAK3</accession>
<gene>
    <name evidence="9" type="ORF">ACHAXA_009263</name>
</gene>
<dbReference type="InterPro" id="IPR001752">
    <property type="entry name" value="Kinesin_motor_dom"/>
</dbReference>
<evidence type="ECO:0000313" key="10">
    <source>
        <dbReference type="Proteomes" id="UP001530377"/>
    </source>
</evidence>
<feature type="region of interest" description="Disordered" evidence="7">
    <location>
        <begin position="308"/>
        <end position="334"/>
    </location>
</feature>
<comment type="similarity">
    <text evidence="5">Belongs to the TRAFAC class myosin-kinesin ATPase superfamily. Kinesin family.</text>
</comment>
<feature type="non-terminal residue" evidence="9">
    <location>
        <position position="1"/>
    </location>
</feature>
<evidence type="ECO:0000256" key="2">
    <source>
        <dbReference type="ARBA" id="ARBA00022840"/>
    </source>
</evidence>
<proteinExistence type="inferred from homology"/>
<dbReference type="Pfam" id="PF00225">
    <property type="entry name" value="Kinesin"/>
    <property type="match status" value="1"/>
</dbReference>
<protein>
    <recommendedName>
        <fullName evidence="8">Kinesin motor domain-containing protein</fullName>
    </recommendedName>
</protein>
<dbReference type="GO" id="GO:0003774">
    <property type="term" value="F:cytoskeletal motor activity"/>
    <property type="evidence" value="ECO:0007669"/>
    <property type="project" value="UniProtKB-UniRule"/>
</dbReference>
<keyword evidence="10" id="KW-1185">Reference proteome</keyword>
<feature type="compositionally biased region" description="Acidic residues" evidence="7">
    <location>
        <begin position="315"/>
        <end position="325"/>
    </location>
</feature>
<evidence type="ECO:0000256" key="3">
    <source>
        <dbReference type="ARBA" id="ARBA00023054"/>
    </source>
</evidence>
<dbReference type="PROSITE" id="PS50067">
    <property type="entry name" value="KINESIN_MOTOR_2"/>
    <property type="match status" value="1"/>
</dbReference>
<keyword evidence="1 5" id="KW-0547">Nucleotide-binding</keyword>
<dbReference type="PANTHER" id="PTHR47968">
    <property type="entry name" value="CENTROMERE PROTEIN E"/>
    <property type="match status" value="1"/>
</dbReference>
<dbReference type="PROSITE" id="PS00411">
    <property type="entry name" value="KINESIN_MOTOR_1"/>
    <property type="match status" value="1"/>
</dbReference>
<dbReference type="Gene3D" id="1.20.5.1160">
    <property type="entry name" value="Vasodilator-stimulated phosphoprotein"/>
    <property type="match status" value="1"/>
</dbReference>
<sequence>VGDQRGKEWKQEHLLNHLDNRNARHNKAVVTSKQCRTGEAAPIKSILLLKMSSSASVASVDAIAPGEEGILVAIRMRPLNSREQTTQNNRVWRVLQKYNSITQCTSSGKPLPERIHNRTFFSYDKTFGEASTTREVYEQTSQGIVESVASGLNGTIFAYGQTSSGKTFTMQGSGTLQDGASSGRGSSVLENGGIVHMAASDIFNHIEKDPERVFLVRVSFIEIYNEEVRDLLVSGDCVNNAILKIREDKDRGVFVNSNETIVTSIDSLLSVLFAGEKNRSFAATAMNERSSRSHTIFRITVESRLKDAKKNSENCDGEDSDDEDLQRENSTGKSGAVRVSTLNLVDLAGSESVRHTGATGDRQKEGGIINQSLLTLSRVIGSLGQNATHVNFRDSKLTRILQPSLSGNARMAIICCATPSELFLEETRSTLQFASRAKLVKTRAQVNEIMDDRSLIKKLQRELKEARNGGPGKDTLEQMKALEEKVTNAEHANRKAEEDLKRMKELILKGGVLDKITANGFAGKQLLYNSLFVYNDNDETIQAGAVKFSLSNSTKGGKRRYSDGGIKDTENSNHQKPGPFSSPTRECDVTKLHAQTEIKPKRTKHAIQIMPSDFMTDDIDIGLLREALATKSSQNVNLKTKLAEAEKKLHVERGEKEMLRMANLELASQVSTLASDKEFVVIENDLLLAEKDSVISTSLEKIQKMLDDRVQQALMVSNLQSMVESLQSQLTEKIEEATAKEAAASSTISQLSQEVSELKAARQASEDRASCMEASFGVERLETADKLSELVGVLAATQDANTKLTSQTTHLQLKIENITEILKGKELAFEEAKATIAALKDDASSVKCKLSADVDDLRNAENALNERVISLEEDLEMERSRAKAHMLQIEIGNNEIARLNKIIIDLNETNGDLQTRIMDVTCVKDEQATTLHDTMQTLEATIDEKNNICCQLSELKTQYDMIQYNSNTAGEKHREEISQLNAVILRKDDEATTLNENFASLISRFKLLDTELATVTSERDDIASRLDSTVLELSSMKEKVSNYSVNISKFEAAIESLRRERDTAIIKMNEVMTCNGVAEEVLSSLKIEKEVLALSVEQSKADVLIVEAQKKEVIASLNGLQKNLADLQCQNECLSDERSQLTMQLSTLTYDRDKLAMTLEKATSERNELAQRLASTQEELSHYTVNISKYEASIEALCNERDAAIERTNEILTCNGVTEEVLSSLKTENDELASSLEQTKADVLRLEKEKEDAVLKTEALNSTIAELRSTNARLIEDVETSKSELNELSSRIGNFQSLELEMCECLNQLRCATDEKIELSTKISEEEAKWKTVVANLEKSLGDQSLEITRLNDQLHSLKCQLTRLPPPILSAAENHDCESDDIDSLKKEIIDLKLLLASANASVDEARSAALSADKELEEKELQLENALGNLAEHEEARRIAEEKLSRMKLSLKSTSTRGDSEEELLRDMELLMGEKIEAESRLENELSRRKEVEDKIKRAAEEEKQLLMDEAEEKMVSLRDEISQLKSDLSRVESDCFSRKDENADLHDKIKRMESRAADSESLVKSIRDELFKEQSEKISVQKKLHALEEQSAAFKMQVFEAKASFEADAHARLADIGEQLNRALDQLSESRKEVKLSRKTISDLNSDIEQYRKEIDSIKCMTSNDNGIEVSKLKEELAQTKLDLYHSEADCLSAKRELESAKERFDSVTRHEQEKQKKFAAKAKEAIETLKDRLAKAETTPNASNVVEDLQAKVKDLSQTLRDKEERIKKLEKSKITKSQIANIQKLKDERGQFMAEAKEYKQRVEELENSLPCRINLHERANSSDDQSQVIRQLEDNLTQCENKIKKYIQRNELLEKDMKRVIEAISSCVVADDVGGDSVVDMVGALCEKLTSIEDECAALSNSERKATEYLIELDALREKYSSLEKQLKCNEYDGTKSAATLSELKANLGKAQEKIANLMKENESLKSIAENARRNISELQSERRRQMHYLENENLQLGDDLKRARKELAEAKSAVEAFHKDASNEATLELRGLSNLFGGSASKLAPVESVSKRVPFQSTSKSIPLSSSRKRCPDSPGSEEDDNITEKENLLNKKQRILSSSKSSPIGSEKKKRIANPFSSVKKAARKTRIALMDNTPTKQYALGDSEQTADVTGECNQS</sequence>
<dbReference type="GO" id="GO:0005524">
    <property type="term" value="F:ATP binding"/>
    <property type="evidence" value="ECO:0007669"/>
    <property type="project" value="UniProtKB-UniRule"/>
</dbReference>
<feature type="coiled-coil region" evidence="6">
    <location>
        <begin position="822"/>
        <end position="881"/>
    </location>
</feature>
<dbReference type="Gene3D" id="3.40.850.10">
    <property type="entry name" value="Kinesin motor domain"/>
    <property type="match status" value="1"/>
</dbReference>
<feature type="coiled-coil region" evidence="6">
    <location>
        <begin position="1905"/>
        <end position="2027"/>
    </location>
</feature>
<evidence type="ECO:0000256" key="1">
    <source>
        <dbReference type="ARBA" id="ARBA00022741"/>
    </source>
</evidence>
<organism evidence="9 10">
    <name type="scientific">Cyclostephanos tholiformis</name>
    <dbReference type="NCBI Taxonomy" id="382380"/>
    <lineage>
        <taxon>Eukaryota</taxon>
        <taxon>Sar</taxon>
        <taxon>Stramenopiles</taxon>
        <taxon>Ochrophyta</taxon>
        <taxon>Bacillariophyta</taxon>
        <taxon>Coscinodiscophyceae</taxon>
        <taxon>Thalassiosirophycidae</taxon>
        <taxon>Stephanodiscales</taxon>
        <taxon>Stephanodiscaceae</taxon>
        <taxon>Cyclostephanos</taxon>
    </lineage>
</organism>
<feature type="binding site" evidence="5">
    <location>
        <begin position="160"/>
        <end position="167"/>
    </location>
    <ligand>
        <name>ATP</name>
        <dbReference type="ChEBI" id="CHEBI:30616"/>
    </ligand>
</feature>
<feature type="domain" description="Kinesin motor" evidence="8">
    <location>
        <begin position="69"/>
        <end position="440"/>
    </location>
</feature>
<dbReference type="PRINTS" id="PR00380">
    <property type="entry name" value="KINESINHEAVY"/>
</dbReference>
<evidence type="ECO:0000259" key="8">
    <source>
        <dbReference type="PROSITE" id="PS50067"/>
    </source>
</evidence>
<keyword evidence="2 5" id="KW-0067">ATP-binding</keyword>
<feature type="compositionally biased region" description="Polar residues" evidence="7">
    <location>
        <begin position="2062"/>
        <end position="2073"/>
    </location>
</feature>
<feature type="coiled-coil region" evidence="6">
    <location>
        <begin position="1040"/>
        <end position="1067"/>
    </location>
</feature>
<dbReference type="InterPro" id="IPR036961">
    <property type="entry name" value="Kinesin_motor_dom_sf"/>
</dbReference>
<feature type="coiled-coil region" evidence="6">
    <location>
        <begin position="716"/>
        <end position="768"/>
    </location>
</feature>
<dbReference type="FunFam" id="3.40.850.10:FF:000170">
    <property type="entry name" value="Kinesin-like protein"/>
    <property type="match status" value="1"/>
</dbReference>
<feature type="region of interest" description="Disordered" evidence="7">
    <location>
        <begin position="552"/>
        <end position="586"/>
    </location>
</feature>
<dbReference type="EMBL" id="JALLPB020000371">
    <property type="protein sequence ID" value="KAL3809848.1"/>
    <property type="molecule type" value="Genomic_DNA"/>
</dbReference>
<dbReference type="SUPFAM" id="SSF52540">
    <property type="entry name" value="P-loop containing nucleoside triphosphate hydrolases"/>
    <property type="match status" value="1"/>
</dbReference>
<evidence type="ECO:0000313" key="9">
    <source>
        <dbReference type="EMBL" id="KAL3809848.1"/>
    </source>
</evidence>
<name>A0ABD3RAK3_9STRA</name>
<dbReference type="Proteomes" id="UP001530377">
    <property type="component" value="Unassembled WGS sequence"/>
</dbReference>
<feature type="coiled-coil region" evidence="6">
    <location>
        <begin position="449"/>
        <end position="509"/>
    </location>
</feature>
<feature type="coiled-coil region" evidence="6">
    <location>
        <begin position="628"/>
        <end position="655"/>
    </location>
</feature>
<dbReference type="InterPro" id="IPR019821">
    <property type="entry name" value="Kinesin_motor_CS"/>
</dbReference>